<evidence type="ECO:0000313" key="9">
    <source>
        <dbReference type="Proteomes" id="UP000285844"/>
    </source>
</evidence>
<dbReference type="InterPro" id="IPR011050">
    <property type="entry name" value="Pectin_lyase_fold/virulence"/>
</dbReference>
<dbReference type="Gene3D" id="2.160.20.10">
    <property type="entry name" value="Single-stranded right-handed beta-helix, Pectin lyase-like"/>
    <property type="match status" value="1"/>
</dbReference>
<gene>
    <name evidence="8" type="ORF">DW858_04360</name>
</gene>
<dbReference type="InterPro" id="IPR036514">
    <property type="entry name" value="SGNH_hydro_sf"/>
</dbReference>
<feature type="domain" description="Pectinesterase catalytic" evidence="7">
    <location>
        <begin position="652"/>
        <end position="829"/>
    </location>
</feature>
<keyword evidence="5" id="KW-1133">Transmembrane helix</keyword>
<evidence type="ECO:0000256" key="4">
    <source>
        <dbReference type="SAM" id="MobiDB-lite"/>
    </source>
</evidence>
<feature type="transmembrane region" description="Helical" evidence="5">
    <location>
        <begin position="1378"/>
        <end position="1396"/>
    </location>
</feature>
<sequence>MVEREVNMRRITKRRLSSLLCAVLMLITSIDVAAFAAGSDASKRKIDVWDMGAVQEADTSKYNNNITASDWDSCANVSQAGKFVAGETTFGDLTINHIANDRLFSTSSKNYGTNALATTAYDDGYTAGGMYYCNGTGGETRRNVTINNVIAGDKIVVYMASSNAATGTLVFKYLGEDNEQVEKASFTNKGTKYEFVAKYSGSYKVYTDAAAGKPIYNRIVRIPGVAVSGTIDGAQLSGYKVMFKDEANGITYDADIKGNTFTATLAAGCNYTAVLSGVAGYGFSNATKNISTTVDEALTGKSGVTLSIEEKKVYTYTGKVTGFAADYDTSNLSVRLVADSSSLADDVILKLDSEKAFTATLEPDVKYTVELIGVNDYEVLSGGEIISQVSYSRDIEVSARRLYKVAGKFAGLDGNTAVTSVKFTNVDDNYVYTGKVTTDGYEVMLRNGSYSIEAVADGYRTTTHIVVNDADVTKDILMVSTKDKEQIERVSDIYVGYEEKGNINFNTVKEAVSAISAMTPAPDEKNGVTVHIAPGTYREQVVISTPYVRLVNDEKSSGKEVLLTWYYGIGYEYYSIDSTGYYNVENAYDKYDKAAASKWGCSVLLKNTATGFSADGITFEASFNRYITDEEIEDGVSPTDTKLPERNYSTDVTSKAATERATAMAIEADKVEFTDCAFLGSQDTLYTGNSATNMYFKNCRIEGNTDYIFGDGNAVFDGCELRFFGYSTGSVGGYITAHKPTAATKTGYVFRNCTITGNDELEVNAGYLGRPWGQDARVTFLNTKINGSYIKDEGWFDMSGNKPEKANYKEYNSVYTDGTAVDISKRVTGVVTDDSVAKKDVVNDYLSGWTPSAYVADESTVIFEKTPYLVDNGDINAPYPGHTLTVVYSLGNANDASDASVIRWYIVDNDGNRTLVKATSANVDNTYKITKDAIGKYIEVEVVPENLSGIKSEAVSYKADAYVREGYEDPTGSTDIELGDGVNVFLAGDSTVKDYSASGMYMSGKAQAEGSWGEYLQAFFDSSKVKVQNYANGGRSSRNFINEGSLDKIKANIKEGDYLFIQFGHNDCANGKGYLEDRYVPLGEPDANGIYPVTAGTKVATPSSLASKYGDSFYSYDCGGTYKWYLTQYIETAREVGAIPVLVTPVSRLYYTNDGAIRPHHDSTDTTTGTLVTENNAYVEAVKQLAKEQNVLLIDGFEITKNMYEEAYKADEKAANGKSVNGMQVMSAGDSTHSNKLGGFITAELFAQQIQNMNISLSKAVKAPSRVAGVNPDGQQVFVVDKNGTLTAKAADSDGSFTVDAVYWTTKGQSLLSAISAKNEELNKSDNPAPGPTPTPDPAPDPTPMPDTDDDNKKSDETISGDKEQAEDSVKTADMYNVAGYSIMLFMALAGIVFVIHEDKKKKNTID</sequence>
<feature type="compositionally biased region" description="Pro residues" evidence="4">
    <location>
        <begin position="1329"/>
        <end position="1345"/>
    </location>
</feature>
<name>A0A413YYZ6_9FIRM</name>
<evidence type="ECO:0000313" key="8">
    <source>
        <dbReference type="EMBL" id="RHC14278.1"/>
    </source>
</evidence>
<keyword evidence="2" id="KW-0378">Hydrolase</keyword>
<dbReference type="Pfam" id="PF01095">
    <property type="entry name" value="Pectinesterase"/>
    <property type="match status" value="1"/>
</dbReference>
<evidence type="ECO:0000256" key="3">
    <source>
        <dbReference type="ARBA" id="ARBA00023085"/>
    </source>
</evidence>
<protein>
    <recommendedName>
        <fullName evidence="7">Pectinesterase catalytic domain-containing protein</fullName>
    </recommendedName>
</protein>
<dbReference type="Proteomes" id="UP000285844">
    <property type="component" value="Unassembled WGS sequence"/>
</dbReference>
<evidence type="ECO:0000256" key="6">
    <source>
        <dbReference type="SAM" id="SignalP"/>
    </source>
</evidence>
<dbReference type="InterPro" id="IPR000070">
    <property type="entry name" value="Pectinesterase_cat"/>
</dbReference>
<proteinExistence type="inferred from homology"/>
<feature type="chain" id="PRO_5019335067" description="Pectinesterase catalytic domain-containing protein" evidence="6">
    <location>
        <begin position="37"/>
        <end position="1407"/>
    </location>
</feature>
<keyword evidence="5" id="KW-0472">Membrane</keyword>
<feature type="compositionally biased region" description="Basic and acidic residues" evidence="4">
    <location>
        <begin position="1351"/>
        <end position="1371"/>
    </location>
</feature>
<organism evidence="8 9">
    <name type="scientific">Lachnospira eligens</name>
    <dbReference type="NCBI Taxonomy" id="39485"/>
    <lineage>
        <taxon>Bacteria</taxon>
        <taxon>Bacillati</taxon>
        <taxon>Bacillota</taxon>
        <taxon>Clostridia</taxon>
        <taxon>Lachnospirales</taxon>
        <taxon>Lachnospiraceae</taxon>
        <taxon>Lachnospira</taxon>
    </lineage>
</organism>
<keyword evidence="5" id="KW-0812">Transmembrane</keyword>
<reference evidence="8 9" key="1">
    <citation type="submission" date="2018-08" db="EMBL/GenBank/DDBJ databases">
        <title>A genome reference for cultivated species of the human gut microbiota.</title>
        <authorList>
            <person name="Zou Y."/>
            <person name="Xue W."/>
            <person name="Luo G."/>
        </authorList>
    </citation>
    <scope>NUCLEOTIDE SEQUENCE [LARGE SCALE GENOMIC DNA]</scope>
    <source>
        <strain evidence="8 9">AM37-3BH</strain>
    </source>
</reference>
<dbReference type="Gene3D" id="3.40.50.1110">
    <property type="entry name" value="SGNH hydrolase"/>
    <property type="match status" value="1"/>
</dbReference>
<keyword evidence="6" id="KW-0732">Signal</keyword>
<keyword evidence="3" id="KW-0063">Aspartyl esterase</keyword>
<evidence type="ECO:0000256" key="2">
    <source>
        <dbReference type="ARBA" id="ARBA00022801"/>
    </source>
</evidence>
<dbReference type="SUPFAM" id="SSF51126">
    <property type="entry name" value="Pectin lyase-like"/>
    <property type="match status" value="1"/>
</dbReference>
<comment type="caution">
    <text evidence="8">The sequence shown here is derived from an EMBL/GenBank/DDBJ whole genome shotgun (WGS) entry which is preliminary data.</text>
</comment>
<dbReference type="GO" id="GO:0030599">
    <property type="term" value="F:pectinesterase activity"/>
    <property type="evidence" value="ECO:0007669"/>
    <property type="project" value="InterPro"/>
</dbReference>
<evidence type="ECO:0000256" key="5">
    <source>
        <dbReference type="SAM" id="Phobius"/>
    </source>
</evidence>
<dbReference type="EMBL" id="QSHM01000003">
    <property type="protein sequence ID" value="RHC14278.1"/>
    <property type="molecule type" value="Genomic_DNA"/>
</dbReference>
<comment type="similarity">
    <text evidence="1">Belongs to the pectinesterase family.</text>
</comment>
<dbReference type="InterPro" id="IPR012334">
    <property type="entry name" value="Pectin_lyas_fold"/>
</dbReference>
<dbReference type="GO" id="GO:0042545">
    <property type="term" value="P:cell wall modification"/>
    <property type="evidence" value="ECO:0007669"/>
    <property type="project" value="InterPro"/>
</dbReference>
<dbReference type="SUPFAM" id="SSF52266">
    <property type="entry name" value="SGNH hydrolase"/>
    <property type="match status" value="1"/>
</dbReference>
<dbReference type="PANTHER" id="PTHR31321">
    <property type="entry name" value="ACYL-COA THIOESTER HYDROLASE YBHC-RELATED"/>
    <property type="match status" value="1"/>
</dbReference>
<accession>A0A413YYZ6</accession>
<dbReference type="Gene3D" id="2.60.40.2700">
    <property type="match status" value="1"/>
</dbReference>
<feature type="signal peptide" evidence="6">
    <location>
        <begin position="1"/>
        <end position="36"/>
    </location>
</feature>
<feature type="region of interest" description="Disordered" evidence="4">
    <location>
        <begin position="1321"/>
        <end position="1371"/>
    </location>
</feature>
<dbReference type="GO" id="GO:0009279">
    <property type="term" value="C:cell outer membrane"/>
    <property type="evidence" value="ECO:0007669"/>
    <property type="project" value="TreeGrafter"/>
</dbReference>
<dbReference type="PANTHER" id="PTHR31321:SF57">
    <property type="entry name" value="PECTINESTERASE 53-RELATED"/>
    <property type="match status" value="1"/>
</dbReference>
<evidence type="ECO:0000256" key="1">
    <source>
        <dbReference type="ARBA" id="ARBA00008891"/>
    </source>
</evidence>
<evidence type="ECO:0000259" key="7">
    <source>
        <dbReference type="Pfam" id="PF01095"/>
    </source>
</evidence>